<evidence type="ECO:0000313" key="2">
    <source>
        <dbReference type="EMBL" id="EER15941.1"/>
    </source>
</evidence>
<accession>C5KH79</accession>
<dbReference type="Gene3D" id="1.10.510.10">
    <property type="entry name" value="Transferase(Phosphotransferase) domain 1"/>
    <property type="match status" value="1"/>
</dbReference>
<keyword evidence="3" id="KW-1185">Reference proteome</keyword>
<dbReference type="SUPFAM" id="SSF56112">
    <property type="entry name" value="Protein kinase-like (PK-like)"/>
    <property type="match status" value="1"/>
</dbReference>
<dbReference type="RefSeq" id="XP_002784145.1">
    <property type="nucleotide sequence ID" value="XM_002784099.1"/>
</dbReference>
<dbReference type="InterPro" id="IPR051681">
    <property type="entry name" value="Ser/Thr_Kinases-Pseudokinases"/>
</dbReference>
<dbReference type="InterPro" id="IPR001245">
    <property type="entry name" value="Ser-Thr/Tyr_kinase_cat_dom"/>
</dbReference>
<dbReference type="GeneID" id="9060853"/>
<dbReference type="GO" id="GO:0005524">
    <property type="term" value="F:ATP binding"/>
    <property type="evidence" value="ECO:0007669"/>
    <property type="project" value="InterPro"/>
</dbReference>
<reference evidence="2 3" key="1">
    <citation type="submission" date="2008-07" db="EMBL/GenBank/DDBJ databases">
        <authorList>
            <person name="El-Sayed N."/>
            <person name="Caler E."/>
            <person name="Inman J."/>
            <person name="Amedeo P."/>
            <person name="Hass B."/>
            <person name="Wortman J."/>
        </authorList>
    </citation>
    <scope>NUCLEOTIDE SEQUENCE [LARGE SCALE GENOMIC DNA]</scope>
    <source>
        <strain evidence="3">ATCC 50983 / TXsc</strain>
    </source>
</reference>
<dbReference type="AlphaFoldDB" id="C5KH79"/>
<sequence>MDYYKVTTPSGVDNTVTSMHDELCVTERRVLVRDPRYMAPEVLRLPVWQSQLGIDHRCDIYSFGVLLWELLTCRRAYAGFTNAQIRAYVGYGDGTLPHLCGSAPSEVRHLLDTCLDPNPANRPTFDSAIRRLTRLQGRMNTVAEDALISFMVGV</sequence>
<dbReference type="PROSITE" id="PS50011">
    <property type="entry name" value="PROTEIN_KINASE_DOM"/>
    <property type="match status" value="1"/>
</dbReference>
<dbReference type="Proteomes" id="UP000007800">
    <property type="component" value="Unassembled WGS sequence"/>
</dbReference>
<keyword evidence="2" id="KW-0418">Kinase</keyword>
<evidence type="ECO:0000259" key="1">
    <source>
        <dbReference type="PROSITE" id="PS50011"/>
    </source>
</evidence>
<dbReference type="InParanoid" id="C5KH79"/>
<proteinExistence type="predicted"/>
<dbReference type="InterPro" id="IPR011009">
    <property type="entry name" value="Kinase-like_dom_sf"/>
</dbReference>
<organism evidence="3">
    <name type="scientific">Perkinsus marinus (strain ATCC 50983 / TXsc)</name>
    <dbReference type="NCBI Taxonomy" id="423536"/>
    <lineage>
        <taxon>Eukaryota</taxon>
        <taxon>Sar</taxon>
        <taxon>Alveolata</taxon>
        <taxon>Perkinsozoa</taxon>
        <taxon>Perkinsea</taxon>
        <taxon>Perkinsida</taxon>
        <taxon>Perkinsidae</taxon>
        <taxon>Perkinsus</taxon>
    </lineage>
</organism>
<dbReference type="EMBL" id="GG673069">
    <property type="protein sequence ID" value="EER15941.1"/>
    <property type="molecule type" value="Genomic_DNA"/>
</dbReference>
<dbReference type="GO" id="GO:0004674">
    <property type="term" value="F:protein serine/threonine kinase activity"/>
    <property type="evidence" value="ECO:0007669"/>
    <property type="project" value="TreeGrafter"/>
</dbReference>
<dbReference type="InterPro" id="IPR000719">
    <property type="entry name" value="Prot_kinase_dom"/>
</dbReference>
<evidence type="ECO:0000313" key="3">
    <source>
        <dbReference type="Proteomes" id="UP000007800"/>
    </source>
</evidence>
<protein>
    <submittedName>
        <fullName evidence="2">Serine-threonine protein kinase, putative</fullName>
    </submittedName>
</protein>
<feature type="domain" description="Protein kinase" evidence="1">
    <location>
        <begin position="1"/>
        <end position="135"/>
    </location>
</feature>
<gene>
    <name evidence="2" type="ORF">Pmar_PMAR003399</name>
</gene>
<dbReference type="OrthoDB" id="339325at2759"/>
<dbReference type="PANTHER" id="PTHR44329">
    <property type="entry name" value="SERINE/THREONINE-PROTEIN KINASE TNNI3K-RELATED"/>
    <property type="match status" value="1"/>
</dbReference>
<keyword evidence="2" id="KW-0808">Transferase</keyword>
<dbReference type="Pfam" id="PF07714">
    <property type="entry name" value="PK_Tyr_Ser-Thr"/>
    <property type="match status" value="1"/>
</dbReference>
<name>C5KH79_PERM5</name>